<reference evidence="2 3" key="1">
    <citation type="journal article" date="2015" name="Genome Biol. Evol.">
        <title>Phylogenomic analyses indicate that early fungi evolved digesting cell walls of algal ancestors of land plants.</title>
        <authorList>
            <person name="Chang Y."/>
            <person name="Wang S."/>
            <person name="Sekimoto S."/>
            <person name="Aerts A.L."/>
            <person name="Choi C."/>
            <person name="Clum A."/>
            <person name="LaButti K.M."/>
            <person name="Lindquist E.A."/>
            <person name="Yee Ngan C."/>
            <person name="Ohm R.A."/>
            <person name="Salamov A.A."/>
            <person name="Grigoriev I.V."/>
            <person name="Spatafora J.W."/>
            <person name="Berbee M.L."/>
        </authorList>
    </citation>
    <scope>NUCLEOTIDE SEQUENCE [LARGE SCALE GENOMIC DNA]</scope>
    <source>
        <strain evidence="2 3">NRRL 28638</strain>
    </source>
</reference>
<evidence type="ECO:0000313" key="2">
    <source>
        <dbReference type="EMBL" id="KXN64687.1"/>
    </source>
</evidence>
<keyword evidence="3" id="KW-1185">Reference proteome</keyword>
<sequence length="149" mass="17689">MYKHILTYQINHSIQLHNGNPILTEEYLSICNSEINSQLPEEEKKKLLVKILLEKLKNEEFESLFSPLEDRNIVCYKRLKKCRQKESKTKIESKLKKTIGPPQNLRPRTVEKKDLATEEKEKFKKDGIYFYCRDKGHIVEIALKTREKP</sequence>
<gene>
    <name evidence="2" type="ORF">CONCODRAFT_14116</name>
</gene>
<organism evidence="2 3">
    <name type="scientific">Conidiobolus coronatus (strain ATCC 28846 / CBS 209.66 / NRRL 28638)</name>
    <name type="common">Delacroixia coronata</name>
    <dbReference type="NCBI Taxonomy" id="796925"/>
    <lineage>
        <taxon>Eukaryota</taxon>
        <taxon>Fungi</taxon>
        <taxon>Fungi incertae sedis</taxon>
        <taxon>Zoopagomycota</taxon>
        <taxon>Entomophthoromycotina</taxon>
        <taxon>Entomophthoromycetes</taxon>
        <taxon>Entomophthorales</taxon>
        <taxon>Ancylistaceae</taxon>
        <taxon>Conidiobolus</taxon>
    </lineage>
</organism>
<protein>
    <submittedName>
        <fullName evidence="2">Uncharacterized protein</fullName>
    </submittedName>
</protein>
<feature type="region of interest" description="Disordered" evidence="1">
    <location>
        <begin position="92"/>
        <end position="113"/>
    </location>
</feature>
<dbReference type="Proteomes" id="UP000070444">
    <property type="component" value="Unassembled WGS sequence"/>
</dbReference>
<accession>A0A137NPM1</accession>
<evidence type="ECO:0000256" key="1">
    <source>
        <dbReference type="SAM" id="MobiDB-lite"/>
    </source>
</evidence>
<name>A0A137NPM1_CONC2</name>
<proteinExistence type="predicted"/>
<dbReference type="EMBL" id="KQ965272">
    <property type="protein sequence ID" value="KXN64687.1"/>
    <property type="molecule type" value="Genomic_DNA"/>
</dbReference>
<dbReference type="AlphaFoldDB" id="A0A137NPM1"/>
<evidence type="ECO:0000313" key="3">
    <source>
        <dbReference type="Proteomes" id="UP000070444"/>
    </source>
</evidence>